<dbReference type="InterPro" id="IPR036280">
    <property type="entry name" value="Multihaem_cyt_sf"/>
</dbReference>
<feature type="binding site" description="axial binding residue" evidence="14">
    <location>
        <position position="126"/>
    </location>
    <ligand>
        <name>heme</name>
        <dbReference type="ChEBI" id="CHEBI:30413"/>
        <label>3</label>
    </ligand>
    <ligandPart>
        <name>Fe</name>
        <dbReference type="ChEBI" id="CHEBI:18248"/>
    </ligandPart>
</feature>
<proteinExistence type="inferred from homology"/>
<keyword evidence="10 12" id="KW-0408">Iron</keyword>
<keyword evidence="11" id="KW-0472">Membrane</keyword>
<dbReference type="Proteomes" id="UP000294546">
    <property type="component" value="Unassembled WGS sequence"/>
</dbReference>
<dbReference type="GO" id="GO:0020037">
    <property type="term" value="F:heme binding"/>
    <property type="evidence" value="ECO:0007669"/>
    <property type="project" value="InterPro"/>
</dbReference>
<feature type="binding site" evidence="13">
    <location>
        <position position="85"/>
    </location>
    <ligand>
        <name>a menaquinol</name>
        <dbReference type="ChEBI" id="CHEBI:18151"/>
    </ligand>
</feature>
<keyword evidence="4" id="KW-1003">Cell membrane</keyword>
<evidence type="ECO:0000256" key="8">
    <source>
        <dbReference type="ARBA" id="ARBA00022982"/>
    </source>
</evidence>
<evidence type="ECO:0000259" key="15">
    <source>
        <dbReference type="Pfam" id="PF03264"/>
    </source>
</evidence>
<dbReference type="SUPFAM" id="SSF48695">
    <property type="entry name" value="Multiheme cytochromes"/>
    <property type="match status" value="1"/>
</dbReference>
<feature type="binding site" description="axial binding residue" evidence="14">
    <location>
        <position position="72"/>
    </location>
    <ligand>
        <name>heme</name>
        <dbReference type="ChEBI" id="CHEBI:30413"/>
        <label>2</label>
    </ligand>
    <ligandPart>
        <name>Fe</name>
        <dbReference type="ChEBI" id="CHEBI:18248"/>
    </ligandPart>
</feature>
<evidence type="ECO:0000313" key="16">
    <source>
        <dbReference type="EMBL" id="TCK02327.1"/>
    </source>
</evidence>
<evidence type="ECO:0000256" key="13">
    <source>
        <dbReference type="PIRSR" id="PIRSR000013-1"/>
    </source>
</evidence>
<feature type="binding site" description="covalent" evidence="13">
    <location>
        <position position="68"/>
    </location>
    <ligand>
        <name>heme</name>
        <dbReference type="ChEBI" id="CHEBI:30413"/>
        <label>2</label>
    </ligand>
</feature>
<dbReference type="InterPro" id="IPR051174">
    <property type="entry name" value="Cytochrome_c-type_ET"/>
</dbReference>
<dbReference type="OrthoDB" id="9782159at2"/>
<feature type="binding site" description="covalent" evidence="13">
    <location>
        <position position="122"/>
    </location>
    <ligand>
        <name>heme</name>
        <dbReference type="ChEBI" id="CHEBI:30413"/>
        <label>3</label>
    </ligand>
</feature>
<evidence type="ECO:0000256" key="1">
    <source>
        <dbReference type="ARBA" id="ARBA00004162"/>
    </source>
</evidence>
<keyword evidence="17" id="KW-1185">Reference proteome</keyword>
<comment type="PTM">
    <text evidence="12">Binds 4 heme groups per subunit.</text>
</comment>
<gene>
    <name evidence="16" type="ORF">CLV83_4510</name>
</gene>
<evidence type="ECO:0000256" key="10">
    <source>
        <dbReference type="ARBA" id="ARBA00023004"/>
    </source>
</evidence>
<dbReference type="EMBL" id="SMFU01000015">
    <property type="protein sequence ID" value="TCK02327.1"/>
    <property type="molecule type" value="Genomic_DNA"/>
</dbReference>
<comment type="similarity">
    <text evidence="2">Belongs to the NapC/NirT/NrfH family.</text>
</comment>
<feature type="binding site" description="covalent" evidence="13">
    <location>
        <position position="125"/>
    </location>
    <ligand>
        <name>heme</name>
        <dbReference type="ChEBI" id="CHEBI:30413"/>
        <label>3</label>
    </ligand>
</feature>
<dbReference type="RefSeq" id="WP_132298115.1">
    <property type="nucleotide sequence ID" value="NZ_SMFU01000015.1"/>
</dbReference>
<evidence type="ECO:0000256" key="4">
    <source>
        <dbReference type="ARBA" id="ARBA00022475"/>
    </source>
</evidence>
<reference evidence="16 17" key="1">
    <citation type="submission" date="2019-03" db="EMBL/GenBank/DDBJ databases">
        <title>Genomic Encyclopedia of Archaeal and Bacterial Type Strains, Phase II (KMG-II): from individual species to whole genera.</title>
        <authorList>
            <person name="Goeker M."/>
        </authorList>
    </citation>
    <scope>NUCLEOTIDE SEQUENCE [LARGE SCALE GENOMIC DNA]</scope>
    <source>
        <strain evidence="16 17">DSM 27697</strain>
    </source>
</reference>
<feature type="binding site" description="axial binding residue" evidence="14">
    <location>
        <position position="163"/>
    </location>
    <ligand>
        <name>heme</name>
        <dbReference type="ChEBI" id="CHEBI:30413"/>
        <label>2</label>
    </ligand>
    <ligandPart>
        <name>Fe</name>
        <dbReference type="ChEBI" id="CHEBI:18248"/>
    </ligandPart>
</feature>
<dbReference type="InterPro" id="IPR024717">
    <property type="entry name" value="NapC/NirT/NrfH"/>
</dbReference>
<dbReference type="GO" id="GO:0009061">
    <property type="term" value="P:anaerobic respiration"/>
    <property type="evidence" value="ECO:0007669"/>
    <property type="project" value="TreeGrafter"/>
</dbReference>
<dbReference type="PIRSF" id="PIRSF000013">
    <property type="entry name" value="4_hem_cytochrm_NapC"/>
    <property type="match status" value="1"/>
</dbReference>
<comment type="subcellular location">
    <subcellularLocation>
        <location evidence="1">Cell membrane</location>
        <topology evidence="1">Single-pass membrane protein</topology>
    </subcellularLocation>
</comment>
<dbReference type="GO" id="GO:0019333">
    <property type="term" value="P:denitrification pathway"/>
    <property type="evidence" value="ECO:0007669"/>
    <property type="project" value="InterPro"/>
</dbReference>
<keyword evidence="7 12" id="KW-0479">Metal-binding</keyword>
<feature type="binding site" evidence="13">
    <location>
        <position position="92"/>
    </location>
    <ligand>
        <name>a menaquinol</name>
        <dbReference type="ChEBI" id="CHEBI:18151"/>
    </ligand>
</feature>
<comment type="caution">
    <text evidence="16">The sequence shown here is derived from an EMBL/GenBank/DDBJ whole genome shotgun (WGS) entry which is preliminary data.</text>
</comment>
<dbReference type="Pfam" id="PF03264">
    <property type="entry name" value="Cytochrom_NNT"/>
    <property type="match status" value="1"/>
</dbReference>
<protein>
    <recommendedName>
        <fullName evidence="12">Cytochrome c-type protein</fullName>
    </recommendedName>
</protein>
<evidence type="ECO:0000313" key="17">
    <source>
        <dbReference type="Proteomes" id="UP000294546"/>
    </source>
</evidence>
<dbReference type="InterPro" id="IPR005126">
    <property type="entry name" value="NapC/NirT_cyt_c_N"/>
</dbReference>
<feature type="binding site" description="covalent" evidence="13">
    <location>
        <position position="41"/>
    </location>
    <ligand>
        <name>heme</name>
        <dbReference type="ChEBI" id="CHEBI:30413"/>
        <label>1</label>
    </ligand>
</feature>
<dbReference type="PANTHER" id="PTHR30333:SF1">
    <property type="entry name" value="CYTOCHROME C-TYPE PROTEIN NAPC"/>
    <property type="match status" value="1"/>
</dbReference>
<dbReference type="InterPro" id="IPR038266">
    <property type="entry name" value="NapC/NirT_cytc_sf"/>
</dbReference>
<evidence type="ECO:0000256" key="3">
    <source>
        <dbReference type="ARBA" id="ARBA00022448"/>
    </source>
</evidence>
<evidence type="ECO:0000256" key="11">
    <source>
        <dbReference type="ARBA" id="ARBA00023136"/>
    </source>
</evidence>
<evidence type="ECO:0000256" key="12">
    <source>
        <dbReference type="PIRNR" id="PIRNR000013"/>
    </source>
</evidence>
<feature type="binding site" description="covalent" evidence="13">
    <location>
        <position position="71"/>
    </location>
    <ligand>
        <name>heme</name>
        <dbReference type="ChEBI" id="CHEBI:30413"/>
        <label>2</label>
    </ligand>
</feature>
<accession>A0A4R1G2Z4</accession>
<sequence length="186" mass="20626">MLKAVKILLILGLLGLATVLAWGVTDKALHITSDAAFCGSCHSMEPMQKSFLNSAHGGRSTTGVEVLCTDCHLPHDSTVNYLYMKARNGAWDVWKEFVLGADDVDWHAKRERAHEYVYESGCLKCHNGLERGSESNSVQFVAHKPYFQGTVDKSCIDCHNVGHRDLTQALLTHERQNRPPPVIANP</sequence>
<dbReference type="GO" id="GO:0009055">
    <property type="term" value="F:electron transfer activity"/>
    <property type="evidence" value="ECO:0007669"/>
    <property type="project" value="TreeGrafter"/>
</dbReference>
<evidence type="ECO:0000256" key="9">
    <source>
        <dbReference type="ARBA" id="ARBA00022989"/>
    </source>
</evidence>
<evidence type="ECO:0000256" key="6">
    <source>
        <dbReference type="ARBA" id="ARBA00022692"/>
    </source>
</evidence>
<feature type="binding site" description="axial binding residue" evidence="14">
    <location>
        <position position="44"/>
    </location>
    <ligand>
        <name>heme</name>
        <dbReference type="ChEBI" id="CHEBI:30413"/>
        <label>1</label>
    </ligand>
    <ligandPart>
        <name>Fe</name>
        <dbReference type="ChEBI" id="CHEBI:18248"/>
    </ligandPart>
</feature>
<evidence type="ECO:0000256" key="2">
    <source>
        <dbReference type="ARBA" id="ARBA00007395"/>
    </source>
</evidence>
<feature type="binding site" description="covalent" evidence="13">
    <location>
        <position position="38"/>
    </location>
    <ligand>
        <name>heme</name>
        <dbReference type="ChEBI" id="CHEBI:30413"/>
        <label>1</label>
    </ligand>
</feature>
<feature type="domain" description="NapC/NirT cytochrome c N-terminal" evidence="15">
    <location>
        <begin position="6"/>
        <end position="163"/>
    </location>
</feature>
<evidence type="ECO:0000256" key="14">
    <source>
        <dbReference type="PIRSR" id="PIRSR000013-2"/>
    </source>
</evidence>
<evidence type="ECO:0000256" key="7">
    <source>
        <dbReference type="ARBA" id="ARBA00022723"/>
    </source>
</evidence>
<keyword evidence="9" id="KW-1133">Transmembrane helix</keyword>
<evidence type="ECO:0000256" key="5">
    <source>
        <dbReference type="ARBA" id="ARBA00022617"/>
    </source>
</evidence>
<organism evidence="16 17">
    <name type="scientific">Marinobacterium mangrovicola</name>
    <dbReference type="NCBI Taxonomy" id="1476959"/>
    <lineage>
        <taxon>Bacteria</taxon>
        <taxon>Pseudomonadati</taxon>
        <taxon>Pseudomonadota</taxon>
        <taxon>Gammaproteobacteria</taxon>
        <taxon>Oceanospirillales</taxon>
        <taxon>Oceanospirillaceae</taxon>
        <taxon>Marinobacterium</taxon>
    </lineage>
</organism>
<name>A0A4R1G2Z4_9GAMM</name>
<keyword evidence="3 12" id="KW-0813">Transport</keyword>
<keyword evidence="6" id="KW-0812">Transmembrane</keyword>
<dbReference type="Gene3D" id="1.10.3820.10">
    <property type="entry name" value="Di-heme elbow motif domain"/>
    <property type="match status" value="1"/>
</dbReference>
<feature type="binding site" description="axial binding residue" evidence="14">
    <location>
        <position position="92"/>
    </location>
    <ligand>
        <name>heme</name>
        <dbReference type="ChEBI" id="CHEBI:30413"/>
        <label>1</label>
    </ligand>
    <ligandPart>
        <name>Fe</name>
        <dbReference type="ChEBI" id="CHEBI:18248"/>
    </ligandPart>
</feature>
<dbReference type="GO" id="GO:0046872">
    <property type="term" value="F:metal ion binding"/>
    <property type="evidence" value="ECO:0007669"/>
    <property type="project" value="UniProtKB-KW"/>
</dbReference>
<dbReference type="AlphaFoldDB" id="A0A4R1G2Z4"/>
<keyword evidence="5 12" id="KW-0349">Heme</keyword>
<keyword evidence="8 12" id="KW-0249">Electron transport</keyword>
<dbReference type="GO" id="GO:0005886">
    <property type="term" value="C:plasma membrane"/>
    <property type="evidence" value="ECO:0007669"/>
    <property type="project" value="UniProtKB-SubCell"/>
</dbReference>
<feature type="binding site" description="covalent" evidence="13">
    <location>
        <position position="155"/>
    </location>
    <ligand>
        <name>heme</name>
        <dbReference type="ChEBI" id="CHEBI:30413"/>
        <label>4</label>
    </ligand>
</feature>
<feature type="binding site" description="axial binding residue" evidence="14">
    <location>
        <position position="159"/>
    </location>
    <ligand>
        <name>heme</name>
        <dbReference type="ChEBI" id="CHEBI:30413"/>
        <label>4</label>
    </ligand>
    <ligandPart>
        <name>Fe</name>
        <dbReference type="ChEBI" id="CHEBI:18248"/>
    </ligandPart>
</feature>
<feature type="binding site" description="covalent" evidence="13">
    <location>
        <position position="158"/>
    </location>
    <ligand>
        <name>heme</name>
        <dbReference type="ChEBI" id="CHEBI:30413"/>
        <label>4</label>
    </ligand>
</feature>
<comment type="cofactor">
    <cofactor evidence="13">
        <name>heme</name>
        <dbReference type="ChEBI" id="CHEBI:30413"/>
    </cofactor>
    <text evidence="13">Binds 4 heme groups per subunit.</text>
</comment>
<dbReference type="PANTHER" id="PTHR30333">
    <property type="entry name" value="CYTOCHROME C-TYPE PROTEIN"/>
    <property type="match status" value="1"/>
</dbReference>